<accession>A0ABZ1T4V5</accession>
<dbReference type="InterPro" id="IPR050966">
    <property type="entry name" value="Glutamyl_endopeptidase"/>
</dbReference>
<reference evidence="4" key="1">
    <citation type="submission" date="2022-10" db="EMBL/GenBank/DDBJ databases">
        <title>The complete genomes of actinobacterial strains from the NBC collection.</title>
        <authorList>
            <person name="Joergensen T.S."/>
            <person name="Alvarez Arevalo M."/>
            <person name="Sterndorff E.B."/>
            <person name="Faurdal D."/>
            <person name="Vuksanovic O."/>
            <person name="Mourched A.-S."/>
            <person name="Charusanti P."/>
            <person name="Shaw S."/>
            <person name="Blin K."/>
            <person name="Weber T."/>
        </authorList>
    </citation>
    <scope>NUCLEOTIDE SEQUENCE</scope>
    <source>
        <strain evidence="4">NBC_00248</strain>
    </source>
</reference>
<dbReference type="PANTHER" id="PTHR15462">
    <property type="entry name" value="SERINE PROTEASE"/>
    <property type="match status" value="1"/>
</dbReference>
<dbReference type="Gene3D" id="2.40.10.10">
    <property type="entry name" value="Trypsin-like serine proteases"/>
    <property type="match status" value="2"/>
</dbReference>
<keyword evidence="5" id="KW-1185">Reference proteome</keyword>
<sequence length="319" mass="34405">MERSTAKPGEAKAFWTPERIREVMSRPADSGTPQPADLAPQAANKPTSPDVSIAGDAVLPADANRRAGFGPSAVTDVSRSLTSPAPGQWPWRATGFLLYEHANGGTYRCTASVINHNNKTTLWTAAHCVHTGKTGNGYHKQMVFVPGYDGTNIPFGVWEKAASYVPTSWIKDTDVRYSDMAAITLKPADNGAKIQNIVGAYGYEFRSNSPENSFVFAIGYPANGYNRPDSDFADDKMRYCTGPTVDASNFNPLDQRLQMNCDMGGGASGGPMVKNFTGNAQIVGVNSHRYTNSSGGWLDNRMFSSEHGSQAVSVYNAVR</sequence>
<dbReference type="SUPFAM" id="SSF50494">
    <property type="entry name" value="Trypsin-like serine proteases"/>
    <property type="match status" value="1"/>
</dbReference>
<dbReference type="InterPro" id="IPR009003">
    <property type="entry name" value="Peptidase_S1_PA"/>
</dbReference>
<dbReference type="Pfam" id="PF00089">
    <property type="entry name" value="Trypsin"/>
    <property type="match status" value="1"/>
</dbReference>
<dbReference type="RefSeq" id="WP_033227043.1">
    <property type="nucleotide sequence ID" value="NZ_CP108090.1"/>
</dbReference>
<protein>
    <submittedName>
        <fullName evidence="4">Trypsin-like serine protease</fullName>
        <ecNumber evidence="4">3.4.21.-</ecNumber>
    </submittedName>
</protein>
<dbReference type="EMBL" id="CP108090">
    <property type="protein sequence ID" value="WUQ10088.1"/>
    <property type="molecule type" value="Genomic_DNA"/>
</dbReference>
<keyword evidence="1" id="KW-0732">Signal</keyword>
<dbReference type="InterPro" id="IPR001254">
    <property type="entry name" value="Trypsin_dom"/>
</dbReference>
<feature type="region of interest" description="Disordered" evidence="2">
    <location>
        <begin position="1"/>
        <end position="54"/>
    </location>
</feature>
<organism evidence="4 5">
    <name type="scientific">Streptomyces virginiae</name>
    <name type="common">Streptomyces cinnamonensis</name>
    <dbReference type="NCBI Taxonomy" id="1961"/>
    <lineage>
        <taxon>Bacteria</taxon>
        <taxon>Bacillati</taxon>
        <taxon>Actinomycetota</taxon>
        <taxon>Actinomycetes</taxon>
        <taxon>Kitasatosporales</taxon>
        <taxon>Streptomycetaceae</taxon>
        <taxon>Streptomyces</taxon>
    </lineage>
</organism>
<evidence type="ECO:0000259" key="3">
    <source>
        <dbReference type="Pfam" id="PF00089"/>
    </source>
</evidence>
<name>A0ABZ1T4V5_STRVG</name>
<keyword evidence="4" id="KW-0378">Hydrolase</keyword>
<gene>
    <name evidence="4" type="ORF">OG517_00685</name>
</gene>
<evidence type="ECO:0000313" key="5">
    <source>
        <dbReference type="Proteomes" id="UP001432039"/>
    </source>
</evidence>
<dbReference type="InterPro" id="IPR043504">
    <property type="entry name" value="Peptidase_S1_PA_chymotrypsin"/>
</dbReference>
<evidence type="ECO:0000256" key="1">
    <source>
        <dbReference type="ARBA" id="ARBA00022729"/>
    </source>
</evidence>
<dbReference type="EC" id="3.4.21.-" evidence="4"/>
<feature type="domain" description="Peptidase S1" evidence="3">
    <location>
        <begin position="84"/>
        <end position="295"/>
    </location>
</feature>
<dbReference type="GO" id="GO:0016787">
    <property type="term" value="F:hydrolase activity"/>
    <property type="evidence" value="ECO:0007669"/>
    <property type="project" value="UniProtKB-KW"/>
</dbReference>
<proteinExistence type="predicted"/>
<dbReference type="Proteomes" id="UP001432039">
    <property type="component" value="Chromosome"/>
</dbReference>
<evidence type="ECO:0000256" key="2">
    <source>
        <dbReference type="SAM" id="MobiDB-lite"/>
    </source>
</evidence>
<evidence type="ECO:0000313" key="4">
    <source>
        <dbReference type="EMBL" id="WUQ10088.1"/>
    </source>
</evidence>